<feature type="binding site" evidence="2">
    <location>
        <position position="58"/>
    </location>
    <ligand>
        <name>substrate</name>
    </ligand>
</feature>
<dbReference type="InterPro" id="IPR029033">
    <property type="entry name" value="His_PPase_superfam"/>
</dbReference>
<reference evidence="3 4" key="1">
    <citation type="submission" date="2011-11" db="EMBL/GenBank/DDBJ databases">
        <title>The Genome Sequence of Dialister succinatiphilus YIT 11850.</title>
        <authorList>
            <consortium name="The Broad Institute Genome Sequencing Platform"/>
            <person name="Earl A."/>
            <person name="Ward D."/>
            <person name="Feldgarden M."/>
            <person name="Gevers D."/>
            <person name="Morotomi M."/>
            <person name="Young S.K."/>
            <person name="Zeng Q."/>
            <person name="Gargeya S."/>
            <person name="Fitzgerald M."/>
            <person name="Haas B."/>
            <person name="Abouelleil A."/>
            <person name="Alvarado L."/>
            <person name="Arachchi H.M."/>
            <person name="Berlin A."/>
            <person name="Brown A."/>
            <person name="Chapman S.B."/>
            <person name="Dunbar C."/>
            <person name="Gearin G."/>
            <person name="Goldberg J."/>
            <person name="Griggs A."/>
            <person name="Gujja S."/>
            <person name="Heiman D."/>
            <person name="Howarth C."/>
            <person name="Lui A."/>
            <person name="MacDonald P.J.P."/>
            <person name="Montmayeur A."/>
            <person name="Murphy C."/>
            <person name="Neiman D."/>
            <person name="Pearson M."/>
            <person name="Priest M."/>
            <person name="Roberts A."/>
            <person name="Saif S."/>
            <person name="Shea T."/>
            <person name="Sisk P."/>
            <person name="Stolte C."/>
            <person name="Sykes S."/>
            <person name="Wortman J."/>
            <person name="Nusbaum C."/>
            <person name="Birren B."/>
        </authorList>
    </citation>
    <scope>NUCLEOTIDE SEQUENCE [LARGE SCALE GENOMIC DNA]</scope>
    <source>
        <strain evidence="3 4">YIT 11850</strain>
    </source>
</reference>
<organism evidence="3 4">
    <name type="scientific">Dialister succinatiphilus YIT 11850</name>
    <dbReference type="NCBI Taxonomy" id="742743"/>
    <lineage>
        <taxon>Bacteria</taxon>
        <taxon>Bacillati</taxon>
        <taxon>Bacillota</taxon>
        <taxon>Negativicutes</taxon>
        <taxon>Veillonellales</taxon>
        <taxon>Veillonellaceae</taxon>
        <taxon>Dialister</taxon>
    </lineage>
</organism>
<dbReference type="PANTHER" id="PTHR48100">
    <property type="entry name" value="BROAD-SPECIFICITY PHOSPHATASE YOR283W-RELATED"/>
    <property type="match status" value="1"/>
</dbReference>
<evidence type="ECO:0008006" key="5">
    <source>
        <dbReference type="Google" id="ProtNLM"/>
    </source>
</evidence>
<dbReference type="Gene3D" id="3.40.50.1240">
    <property type="entry name" value="Phosphoglycerate mutase-like"/>
    <property type="match status" value="1"/>
</dbReference>
<comment type="caution">
    <text evidence="3">The sequence shown here is derived from an EMBL/GenBank/DDBJ whole genome shotgun (WGS) entry which is preliminary data.</text>
</comment>
<proteinExistence type="predicted"/>
<evidence type="ECO:0000256" key="2">
    <source>
        <dbReference type="PIRSR" id="PIRSR613078-2"/>
    </source>
</evidence>
<dbReference type="CDD" id="cd07067">
    <property type="entry name" value="HP_PGM_like"/>
    <property type="match status" value="1"/>
</dbReference>
<evidence type="ECO:0000313" key="3">
    <source>
        <dbReference type="EMBL" id="EHO62301.1"/>
    </source>
</evidence>
<dbReference type="Pfam" id="PF00300">
    <property type="entry name" value="His_Phos_1"/>
    <property type="match status" value="1"/>
</dbReference>
<evidence type="ECO:0000313" key="4">
    <source>
        <dbReference type="Proteomes" id="UP000003277"/>
    </source>
</evidence>
<feature type="active site" description="Tele-phosphohistidine intermediate" evidence="1">
    <location>
        <position position="9"/>
    </location>
</feature>
<accession>H1D2B7</accession>
<feature type="active site" description="Proton donor/acceptor" evidence="1">
    <location>
        <position position="82"/>
    </location>
</feature>
<dbReference type="PATRIC" id="fig|742743.3.peg.1780"/>
<dbReference type="eggNOG" id="COG0406">
    <property type="taxonomic scope" value="Bacteria"/>
</dbReference>
<sequence>MTRVYMIRHGETDWNKAHRLQGWSDIPLNERGRAQAACAAKMMASVPLDVIYTSPLKRAVETADIIRGKKAVPMISEKGFIEINLGRWDGHSPDEMDELYPGQYDIWRSTPGDVHIDGGESFAAVQERAWKSFLSMTEKNKGKRILLVSHMGCLSTILFKIAGYGLNDLWKHPIGNCALCRVDIGEEGTMHIGEWGRDDYIPDDLKMKVPFGRVKD</sequence>
<feature type="binding site" evidence="2">
    <location>
        <begin position="8"/>
        <end position="15"/>
    </location>
    <ligand>
        <name>substrate</name>
    </ligand>
</feature>
<dbReference type="InterPro" id="IPR050275">
    <property type="entry name" value="PGM_Phosphatase"/>
</dbReference>
<keyword evidence="4" id="KW-1185">Reference proteome</keyword>
<dbReference type="SUPFAM" id="SSF53254">
    <property type="entry name" value="Phosphoglycerate mutase-like"/>
    <property type="match status" value="1"/>
</dbReference>
<dbReference type="Proteomes" id="UP000003277">
    <property type="component" value="Unassembled WGS sequence"/>
</dbReference>
<dbReference type="PROSITE" id="PS00175">
    <property type="entry name" value="PG_MUTASE"/>
    <property type="match status" value="1"/>
</dbReference>
<protein>
    <recommendedName>
        <fullName evidence="5">Alpha-ribazole phosphatase</fullName>
    </recommendedName>
</protein>
<dbReference type="EMBL" id="ADLT01000057">
    <property type="protein sequence ID" value="EHO62301.1"/>
    <property type="molecule type" value="Genomic_DNA"/>
</dbReference>
<dbReference type="InterPro" id="IPR013078">
    <property type="entry name" value="His_Pase_superF_clade-1"/>
</dbReference>
<gene>
    <name evidence="3" type="ORF">HMPREF9453_01755</name>
</gene>
<dbReference type="SMART" id="SM00855">
    <property type="entry name" value="PGAM"/>
    <property type="match status" value="1"/>
</dbReference>
<dbReference type="RefSeq" id="WP_008860249.1">
    <property type="nucleotide sequence ID" value="NZ_JH591189.1"/>
</dbReference>
<dbReference type="GO" id="GO:0016791">
    <property type="term" value="F:phosphatase activity"/>
    <property type="evidence" value="ECO:0007669"/>
    <property type="project" value="TreeGrafter"/>
</dbReference>
<evidence type="ECO:0000256" key="1">
    <source>
        <dbReference type="PIRSR" id="PIRSR613078-1"/>
    </source>
</evidence>
<dbReference type="STRING" id="742743.HMPREF9453_01755"/>
<dbReference type="AlphaFoldDB" id="H1D2B7"/>
<name>H1D2B7_9FIRM</name>
<dbReference type="OrthoDB" id="9781415at2"/>
<dbReference type="InterPro" id="IPR001345">
    <property type="entry name" value="PG/BPGM_mutase_AS"/>
</dbReference>
<dbReference type="HOGENOM" id="CLU_033323_8_4_9"/>